<keyword evidence="2" id="KW-1185">Reference proteome</keyword>
<dbReference type="RefSeq" id="WP_093014822.1">
    <property type="nucleotide sequence ID" value="NZ_FOXV01000014.1"/>
</dbReference>
<dbReference type="STRING" id="93684.SAMN05421853_11487"/>
<organism evidence="1 2">
    <name type="scientific">Roseivivax halotolerans</name>
    <dbReference type="NCBI Taxonomy" id="93684"/>
    <lineage>
        <taxon>Bacteria</taxon>
        <taxon>Pseudomonadati</taxon>
        <taxon>Pseudomonadota</taxon>
        <taxon>Alphaproteobacteria</taxon>
        <taxon>Rhodobacterales</taxon>
        <taxon>Roseobacteraceae</taxon>
        <taxon>Roseivivax</taxon>
    </lineage>
</organism>
<proteinExistence type="predicted"/>
<accession>A0A1I6A354</accession>
<dbReference type="EMBL" id="FOXV01000014">
    <property type="protein sequence ID" value="SFQ63151.1"/>
    <property type="molecule type" value="Genomic_DNA"/>
</dbReference>
<dbReference type="AlphaFoldDB" id="A0A1I6A354"/>
<reference evidence="2" key="1">
    <citation type="submission" date="2016-10" db="EMBL/GenBank/DDBJ databases">
        <authorList>
            <person name="Varghese N."/>
            <person name="Submissions S."/>
        </authorList>
    </citation>
    <scope>NUCLEOTIDE SEQUENCE [LARGE SCALE GENOMIC DNA]</scope>
    <source>
        <strain evidence="2">JCM 10271</strain>
    </source>
</reference>
<protein>
    <submittedName>
        <fullName evidence="1">Uncharacterized protein</fullName>
    </submittedName>
</protein>
<evidence type="ECO:0000313" key="1">
    <source>
        <dbReference type="EMBL" id="SFQ63151.1"/>
    </source>
</evidence>
<evidence type="ECO:0000313" key="2">
    <source>
        <dbReference type="Proteomes" id="UP000243106"/>
    </source>
</evidence>
<sequence>MAVTLKEVEAIPASYPAAPAGLSTAAAALDEDALWQRLEAYCRVRWTDRQVIWTVEGGGSWEAPLQPSNLNTVEVWESGAWVECTPAASPWGGYDLPGDGPYRITADVGGGDVPAAVSEAFRRLAEYLADEPDRAGVSSYSTGMGGAIEESYDRNPAWVARAMELSGAADLLRPYKRRV</sequence>
<dbReference type="Proteomes" id="UP000243106">
    <property type="component" value="Unassembled WGS sequence"/>
</dbReference>
<name>A0A1I6A354_9RHOB</name>
<gene>
    <name evidence="1" type="ORF">SAMN05421853_11487</name>
</gene>